<evidence type="ECO:0000256" key="4">
    <source>
        <dbReference type="ARBA" id="ARBA00022630"/>
    </source>
</evidence>
<comment type="similarity">
    <text evidence="15">Belongs to the ribF family.</text>
</comment>
<dbReference type="NCBIfam" id="TIGR00083">
    <property type="entry name" value="ribF"/>
    <property type="match status" value="1"/>
</dbReference>
<dbReference type="Proteomes" id="UP000028945">
    <property type="component" value="Chromosome"/>
</dbReference>
<evidence type="ECO:0000256" key="11">
    <source>
        <dbReference type="ARBA" id="ARBA00022840"/>
    </source>
</evidence>
<dbReference type="PANTHER" id="PTHR22749">
    <property type="entry name" value="RIBOFLAVIN KINASE/FMN ADENYLYLTRANSFERASE"/>
    <property type="match status" value="1"/>
</dbReference>
<dbReference type="GO" id="GO:0003919">
    <property type="term" value="F:FMN adenylyltransferase activity"/>
    <property type="evidence" value="ECO:0007669"/>
    <property type="project" value="UniProtKB-UniRule"/>
</dbReference>
<evidence type="ECO:0000256" key="15">
    <source>
        <dbReference type="PIRNR" id="PIRNR004491"/>
    </source>
</evidence>
<keyword evidence="12" id="KW-0511">Multifunctional enzyme</keyword>
<comment type="pathway">
    <text evidence="3 15">Cofactor biosynthesis; FMN biosynthesis; FMN from riboflavin (ATP route): step 1/1.</text>
</comment>
<dbReference type="Pfam" id="PF06574">
    <property type="entry name" value="FAD_syn"/>
    <property type="match status" value="1"/>
</dbReference>
<evidence type="ECO:0000256" key="9">
    <source>
        <dbReference type="ARBA" id="ARBA00022777"/>
    </source>
</evidence>
<evidence type="ECO:0000259" key="16">
    <source>
        <dbReference type="SMART" id="SM00904"/>
    </source>
</evidence>
<dbReference type="UniPathway" id="UPA00276">
    <property type="reaction ID" value="UER00406"/>
</dbReference>
<evidence type="ECO:0000256" key="10">
    <source>
        <dbReference type="ARBA" id="ARBA00022827"/>
    </source>
</evidence>
<evidence type="ECO:0000256" key="8">
    <source>
        <dbReference type="ARBA" id="ARBA00022741"/>
    </source>
</evidence>
<dbReference type="EC" id="2.7.1.26" evidence="15"/>
<dbReference type="InterPro" id="IPR023468">
    <property type="entry name" value="Riboflavin_kinase"/>
</dbReference>
<dbReference type="AlphaFoldDB" id="A0A077DD05"/>
<comment type="catalytic activity">
    <reaction evidence="14 15">
        <text>FMN + ATP + H(+) = FAD + diphosphate</text>
        <dbReference type="Rhea" id="RHEA:17237"/>
        <dbReference type="ChEBI" id="CHEBI:15378"/>
        <dbReference type="ChEBI" id="CHEBI:30616"/>
        <dbReference type="ChEBI" id="CHEBI:33019"/>
        <dbReference type="ChEBI" id="CHEBI:57692"/>
        <dbReference type="ChEBI" id="CHEBI:58210"/>
        <dbReference type="EC" id="2.7.7.2"/>
    </reaction>
</comment>
<dbReference type="SUPFAM" id="SSF52374">
    <property type="entry name" value="Nucleotidylyl transferase"/>
    <property type="match status" value="1"/>
</dbReference>
<keyword evidence="7 15" id="KW-0548">Nucleotidyltransferase</keyword>
<dbReference type="InterPro" id="IPR015864">
    <property type="entry name" value="FAD_synthase"/>
</dbReference>
<dbReference type="InterPro" id="IPR015865">
    <property type="entry name" value="Riboflavin_kinase_bac/euk"/>
</dbReference>
<dbReference type="InterPro" id="IPR014729">
    <property type="entry name" value="Rossmann-like_a/b/a_fold"/>
</dbReference>
<protein>
    <recommendedName>
        <fullName evidence="15">Riboflavin biosynthesis protein</fullName>
    </recommendedName>
    <domain>
        <recommendedName>
            <fullName evidence="15">Riboflavin kinase</fullName>
            <ecNumber evidence="15">2.7.1.26</ecNumber>
        </recommendedName>
        <alternativeName>
            <fullName evidence="15">Flavokinase</fullName>
        </alternativeName>
    </domain>
    <domain>
        <recommendedName>
            <fullName evidence="15">FMN adenylyltransferase</fullName>
            <ecNumber evidence="15">2.7.7.2</ecNumber>
        </recommendedName>
        <alternativeName>
            <fullName evidence="15">FAD pyrophosphorylase</fullName>
        </alternativeName>
        <alternativeName>
            <fullName evidence="15">FAD synthase</fullName>
        </alternativeName>
    </domain>
</protein>
<dbReference type="HOGENOM" id="CLU_048437_0_1_4"/>
<keyword evidence="4 15" id="KW-0285">Flavoprotein</keyword>
<gene>
    <name evidence="17" type="ORF">IX83_03505</name>
</gene>
<dbReference type="STRING" id="1072685.IX83_03505"/>
<dbReference type="FunFam" id="3.40.50.620:FF:000021">
    <property type="entry name" value="Riboflavin biosynthesis protein"/>
    <property type="match status" value="1"/>
</dbReference>
<evidence type="ECO:0000256" key="5">
    <source>
        <dbReference type="ARBA" id="ARBA00022643"/>
    </source>
</evidence>
<comment type="catalytic activity">
    <reaction evidence="13 15">
        <text>riboflavin + ATP = FMN + ADP + H(+)</text>
        <dbReference type="Rhea" id="RHEA:14357"/>
        <dbReference type="ChEBI" id="CHEBI:15378"/>
        <dbReference type="ChEBI" id="CHEBI:30616"/>
        <dbReference type="ChEBI" id="CHEBI:57986"/>
        <dbReference type="ChEBI" id="CHEBI:58210"/>
        <dbReference type="ChEBI" id="CHEBI:456216"/>
        <dbReference type="EC" id="2.7.1.26"/>
    </reaction>
</comment>
<keyword evidence="18" id="KW-1185">Reference proteome</keyword>
<dbReference type="CDD" id="cd02064">
    <property type="entry name" value="FAD_synthetase_N"/>
    <property type="match status" value="1"/>
</dbReference>
<dbReference type="OrthoDB" id="9803667at2"/>
<dbReference type="Gene3D" id="2.40.30.30">
    <property type="entry name" value="Riboflavin kinase-like"/>
    <property type="match status" value="1"/>
</dbReference>
<dbReference type="PANTHER" id="PTHR22749:SF6">
    <property type="entry name" value="RIBOFLAVIN KINASE"/>
    <property type="match status" value="1"/>
</dbReference>
<dbReference type="NCBIfam" id="NF004162">
    <property type="entry name" value="PRK05627.1-5"/>
    <property type="match status" value="1"/>
</dbReference>
<dbReference type="Gene3D" id="3.40.50.620">
    <property type="entry name" value="HUPs"/>
    <property type="match status" value="1"/>
</dbReference>
<keyword evidence="6 15" id="KW-0808">Transferase</keyword>
<evidence type="ECO:0000256" key="14">
    <source>
        <dbReference type="ARBA" id="ARBA00049494"/>
    </source>
</evidence>
<dbReference type="GO" id="GO:0008531">
    <property type="term" value="F:riboflavin kinase activity"/>
    <property type="evidence" value="ECO:0007669"/>
    <property type="project" value="UniProtKB-UniRule"/>
</dbReference>
<evidence type="ECO:0000256" key="7">
    <source>
        <dbReference type="ARBA" id="ARBA00022695"/>
    </source>
</evidence>
<feature type="domain" description="Riboflavin kinase" evidence="16">
    <location>
        <begin position="191"/>
        <end position="316"/>
    </location>
</feature>
<comment type="pathway">
    <text evidence="2 15">Cofactor biosynthesis; FAD biosynthesis; FAD from FMN: step 1/1.</text>
</comment>
<dbReference type="PIRSF" id="PIRSF004491">
    <property type="entry name" value="FAD_Synth"/>
    <property type="match status" value="1"/>
</dbReference>
<dbReference type="EC" id="2.7.7.2" evidence="15"/>
<evidence type="ECO:0000256" key="2">
    <source>
        <dbReference type="ARBA" id="ARBA00004726"/>
    </source>
</evidence>
<proteinExistence type="inferred from homology"/>
<dbReference type="NCBIfam" id="NF004159">
    <property type="entry name" value="PRK05627.1-2"/>
    <property type="match status" value="1"/>
</dbReference>
<dbReference type="SMART" id="SM00904">
    <property type="entry name" value="Flavokinase"/>
    <property type="match status" value="1"/>
</dbReference>
<dbReference type="GO" id="GO:0005524">
    <property type="term" value="F:ATP binding"/>
    <property type="evidence" value="ECO:0007669"/>
    <property type="project" value="UniProtKB-UniRule"/>
</dbReference>
<dbReference type="UniPathway" id="UPA00277">
    <property type="reaction ID" value="UER00407"/>
</dbReference>
<organism evidence="17 18">
    <name type="scientific">Basilea psittacipulmonis DSM 24701</name>
    <dbReference type="NCBI Taxonomy" id="1072685"/>
    <lineage>
        <taxon>Bacteria</taxon>
        <taxon>Pseudomonadati</taxon>
        <taxon>Pseudomonadota</taxon>
        <taxon>Betaproteobacteria</taxon>
        <taxon>Burkholderiales</taxon>
        <taxon>Alcaligenaceae</taxon>
        <taxon>Basilea</taxon>
    </lineage>
</organism>
<dbReference type="EMBL" id="CP009238">
    <property type="protein sequence ID" value="AIL32494.1"/>
    <property type="molecule type" value="Genomic_DNA"/>
</dbReference>
<keyword evidence="8 15" id="KW-0547">Nucleotide-binding</keyword>
<dbReference type="RefSeq" id="WP_038499187.1">
    <property type="nucleotide sequence ID" value="NZ_AFWK01000019.1"/>
</dbReference>
<dbReference type="NCBIfam" id="NF004163">
    <property type="entry name" value="PRK05627.1-6"/>
    <property type="match status" value="1"/>
</dbReference>
<dbReference type="InterPro" id="IPR002606">
    <property type="entry name" value="Riboflavin_kinase_bac"/>
</dbReference>
<evidence type="ECO:0000256" key="13">
    <source>
        <dbReference type="ARBA" id="ARBA00047880"/>
    </source>
</evidence>
<dbReference type="NCBIfam" id="NF004160">
    <property type="entry name" value="PRK05627.1-3"/>
    <property type="match status" value="1"/>
</dbReference>
<dbReference type="eggNOG" id="COG0196">
    <property type="taxonomic scope" value="Bacteria"/>
</dbReference>
<dbReference type="KEGG" id="bpsi:IX83_03505"/>
<dbReference type="GO" id="GO:0009231">
    <property type="term" value="P:riboflavin biosynthetic process"/>
    <property type="evidence" value="ECO:0007669"/>
    <property type="project" value="InterPro"/>
</dbReference>
<accession>A0A077DD05</accession>
<evidence type="ECO:0000313" key="18">
    <source>
        <dbReference type="Proteomes" id="UP000028945"/>
    </source>
</evidence>
<dbReference type="InterPro" id="IPR023465">
    <property type="entry name" value="Riboflavin_kinase_dom_sf"/>
</dbReference>
<keyword evidence="5 15" id="KW-0288">FMN</keyword>
<evidence type="ECO:0000256" key="12">
    <source>
        <dbReference type="ARBA" id="ARBA00023268"/>
    </source>
</evidence>
<dbReference type="SUPFAM" id="SSF82114">
    <property type="entry name" value="Riboflavin kinase-like"/>
    <property type="match status" value="1"/>
</dbReference>
<keyword evidence="11 15" id="KW-0067">ATP-binding</keyword>
<evidence type="ECO:0000256" key="1">
    <source>
        <dbReference type="ARBA" id="ARBA00002121"/>
    </source>
</evidence>
<sequence>MKKNIYLYRDALANHHQGSAVTIGNFDGIHLGHQGLLLHLVKVARQKHLIPTVLTFIPHAREFFATQRNNPALAPARILSPRDKIQAIRECGIEHIIVKRFNEAFARLSPQDFIKDILIDQLNVKWLIVGKDFHFGHKRLGDISMLEKAAKLYNFELVIAEDILDDENQRYSSTAVRKALSDGDMDLANELLGHPYLVTGHVIHGQKLGRTLGFPTLNLKLHPLSALKTGVYIVTVSGLKETPIPAVASVGFRPTVTTDGALLLEVHLLDTQIDAYGKLISVSFLKFVRSEEKFQDLEALTNAIQNDVKIAKTYFLNHGL</sequence>
<keyword evidence="9 15" id="KW-0418">Kinase</keyword>
<reference evidence="17 18" key="1">
    <citation type="journal article" date="2014" name="BMC Genomics">
        <title>A genomic perspective on a new bacterial genus and species from the Alcaligenaceae family, Basilea psittacipulmonis.</title>
        <authorList>
            <person name="Whiteson K.L."/>
            <person name="Hernandez D."/>
            <person name="Lazarevic V."/>
            <person name="Gaia N."/>
            <person name="Farinelli L."/>
            <person name="Francois P."/>
            <person name="Pilo P."/>
            <person name="Frey J."/>
            <person name="Schrenzel J."/>
        </authorList>
    </citation>
    <scope>NUCLEOTIDE SEQUENCE [LARGE SCALE GENOMIC DNA]</scope>
    <source>
        <strain evidence="17 18">DSM 24701</strain>
    </source>
</reference>
<dbReference type="GO" id="GO:0006747">
    <property type="term" value="P:FAD biosynthetic process"/>
    <property type="evidence" value="ECO:0007669"/>
    <property type="project" value="UniProtKB-UniRule"/>
</dbReference>
<keyword evidence="10 15" id="KW-0274">FAD</keyword>
<evidence type="ECO:0000256" key="3">
    <source>
        <dbReference type="ARBA" id="ARBA00005201"/>
    </source>
</evidence>
<dbReference type="GO" id="GO:0009398">
    <property type="term" value="P:FMN biosynthetic process"/>
    <property type="evidence" value="ECO:0007669"/>
    <property type="project" value="UniProtKB-UniRule"/>
</dbReference>
<dbReference type="Pfam" id="PF01687">
    <property type="entry name" value="Flavokinase"/>
    <property type="match status" value="1"/>
</dbReference>
<evidence type="ECO:0000256" key="6">
    <source>
        <dbReference type="ARBA" id="ARBA00022679"/>
    </source>
</evidence>
<evidence type="ECO:0000313" key="17">
    <source>
        <dbReference type="EMBL" id="AIL32494.1"/>
    </source>
</evidence>
<name>A0A077DD05_9BURK</name>
<comment type="function">
    <text evidence="1">Catalyzes the phosphorylation of riboflavin to FMN followed by the adenylation of FMN to FAD.</text>
</comment>